<evidence type="ECO:0000313" key="2">
    <source>
        <dbReference type="Proteomes" id="UP000474957"/>
    </source>
</evidence>
<sequence>MVIAQLNARVQPLDRGTFYEDPLDGELRQRGLGQVTGGGIQLAEEPDGIEYCDLEILATDDSDATLTQIAQILDGLGAPRGSKLIVEGREDMPIGRLEGLGLFVNGTDLPAEVYAAADINHVIDECDRLMTGIGGKRGHWEGSRETALYFYGDSFEAMREAIAGFVAEYPLLQRARVVRIA</sequence>
<organism evidence="1 2">
    <name type="scientific">Halovulum marinum</name>
    <dbReference type="NCBI Taxonomy" id="2662447"/>
    <lineage>
        <taxon>Bacteria</taxon>
        <taxon>Pseudomonadati</taxon>
        <taxon>Pseudomonadota</taxon>
        <taxon>Alphaproteobacteria</taxon>
        <taxon>Rhodobacterales</taxon>
        <taxon>Paracoccaceae</taxon>
        <taxon>Halovulum</taxon>
    </lineage>
</organism>
<evidence type="ECO:0000313" key="1">
    <source>
        <dbReference type="EMBL" id="MSU90454.1"/>
    </source>
</evidence>
<comment type="caution">
    <text evidence="1">The sequence shown here is derived from an EMBL/GenBank/DDBJ whole genome shotgun (WGS) entry which is preliminary data.</text>
</comment>
<name>A0A6L5Z392_9RHOB</name>
<proteinExistence type="predicted"/>
<protein>
    <submittedName>
        <fullName evidence="1">Uncharacterized protein</fullName>
    </submittedName>
</protein>
<accession>A0A6L5Z392</accession>
<dbReference type="Proteomes" id="UP000474957">
    <property type="component" value="Unassembled WGS sequence"/>
</dbReference>
<reference evidence="1 2" key="1">
    <citation type="submission" date="2019-10" db="EMBL/GenBank/DDBJ databases">
        <title>Cognatihalovulum marinum gen. nov. sp. nov., a new member of the family Rhodobacteraceae isolated from deep seawater of the Northwest Indian Ocean.</title>
        <authorList>
            <person name="Ruan C."/>
            <person name="Wang J."/>
            <person name="Zheng X."/>
            <person name="Song L."/>
            <person name="Zhu Y."/>
            <person name="Huang Y."/>
            <person name="Lu Z."/>
            <person name="Du W."/>
            <person name="Huang L."/>
            <person name="Dai X."/>
        </authorList>
    </citation>
    <scope>NUCLEOTIDE SEQUENCE [LARGE SCALE GENOMIC DNA]</scope>
    <source>
        <strain evidence="1 2">2CG4</strain>
    </source>
</reference>
<dbReference type="AlphaFoldDB" id="A0A6L5Z392"/>
<dbReference type="EMBL" id="WIND01000009">
    <property type="protein sequence ID" value="MSU90454.1"/>
    <property type="molecule type" value="Genomic_DNA"/>
</dbReference>
<keyword evidence="2" id="KW-1185">Reference proteome</keyword>
<gene>
    <name evidence="1" type="ORF">GE300_12635</name>
</gene>